<keyword evidence="3" id="KW-1185">Reference proteome</keyword>
<evidence type="ECO:0000313" key="2">
    <source>
        <dbReference type="EMBL" id="GMH79592.1"/>
    </source>
</evidence>
<evidence type="ECO:0000313" key="3">
    <source>
        <dbReference type="Proteomes" id="UP001165122"/>
    </source>
</evidence>
<protein>
    <submittedName>
        <fullName evidence="2">Uncharacterized protein</fullName>
    </submittedName>
</protein>
<name>A0A9W7EI71_9STRA</name>
<feature type="compositionally biased region" description="Low complexity" evidence="1">
    <location>
        <begin position="127"/>
        <end position="138"/>
    </location>
</feature>
<evidence type="ECO:0000256" key="1">
    <source>
        <dbReference type="SAM" id="MobiDB-lite"/>
    </source>
</evidence>
<organism evidence="2 3">
    <name type="scientific">Triparma laevis f. longispina</name>
    <dbReference type="NCBI Taxonomy" id="1714387"/>
    <lineage>
        <taxon>Eukaryota</taxon>
        <taxon>Sar</taxon>
        <taxon>Stramenopiles</taxon>
        <taxon>Ochrophyta</taxon>
        <taxon>Bolidophyceae</taxon>
        <taxon>Parmales</taxon>
        <taxon>Triparmaceae</taxon>
        <taxon>Triparma</taxon>
    </lineage>
</organism>
<feature type="region of interest" description="Disordered" evidence="1">
    <location>
        <begin position="127"/>
        <end position="156"/>
    </location>
</feature>
<dbReference type="AlphaFoldDB" id="A0A9W7EI71"/>
<accession>A0A9W7EI71</accession>
<reference evidence="3" key="1">
    <citation type="journal article" date="2023" name="Commun. Biol.">
        <title>Genome analysis of Parmales, the sister group of diatoms, reveals the evolutionary specialization of diatoms from phago-mixotrophs to photoautotrophs.</title>
        <authorList>
            <person name="Ban H."/>
            <person name="Sato S."/>
            <person name="Yoshikawa S."/>
            <person name="Yamada K."/>
            <person name="Nakamura Y."/>
            <person name="Ichinomiya M."/>
            <person name="Sato N."/>
            <person name="Blanc-Mathieu R."/>
            <person name="Endo H."/>
            <person name="Kuwata A."/>
            <person name="Ogata H."/>
        </authorList>
    </citation>
    <scope>NUCLEOTIDE SEQUENCE [LARGE SCALE GENOMIC DNA]</scope>
    <source>
        <strain evidence="3">NIES 3700</strain>
    </source>
</reference>
<comment type="caution">
    <text evidence="2">The sequence shown here is derived from an EMBL/GenBank/DDBJ whole genome shotgun (WGS) entry which is preliminary data.</text>
</comment>
<feature type="region of interest" description="Disordered" evidence="1">
    <location>
        <begin position="1"/>
        <end position="60"/>
    </location>
</feature>
<dbReference type="EMBL" id="BRXW01000919">
    <property type="protein sequence ID" value="GMH79592.1"/>
    <property type="molecule type" value="Genomic_DNA"/>
</dbReference>
<dbReference type="OrthoDB" id="10462913at2759"/>
<sequence>MGCFQSSQKNPEDPTCQTGSDTINPVSTPRSSASPVHSSFLSSQNRSSWNPRTSTSSPLNSLITSLNLKKWPPGADSIVYTDGFENHELKKEDLQSARSKKAPSKDEIEKFTSEVTKIMLQYSSDWSLNSNENSSPQPSASPPSSTPGFSEPIHDLHPISLGPTRNTLPYFKDLNITLPNPQNTSGLGSTPKCLVICKNLSVFSTFIQGKSDSDISICSGCNWQTVSFENGFKGEGSSKIGFTFRLLFEDQQWELIVTLLEIVGRKFEKWEIEKELETLFGV</sequence>
<dbReference type="Proteomes" id="UP001165122">
    <property type="component" value="Unassembled WGS sequence"/>
</dbReference>
<gene>
    <name evidence="2" type="ORF">TrLO_g6264</name>
</gene>
<proteinExistence type="predicted"/>